<organism evidence="2 3">
    <name type="scientific">Capronia epimyces CBS 606.96</name>
    <dbReference type="NCBI Taxonomy" id="1182542"/>
    <lineage>
        <taxon>Eukaryota</taxon>
        <taxon>Fungi</taxon>
        <taxon>Dikarya</taxon>
        <taxon>Ascomycota</taxon>
        <taxon>Pezizomycotina</taxon>
        <taxon>Eurotiomycetes</taxon>
        <taxon>Chaetothyriomycetidae</taxon>
        <taxon>Chaetothyriales</taxon>
        <taxon>Herpotrichiellaceae</taxon>
        <taxon>Capronia</taxon>
    </lineage>
</organism>
<dbReference type="HOGENOM" id="CLU_167710_1_0_1"/>
<dbReference type="Proteomes" id="UP000019478">
    <property type="component" value="Unassembled WGS sequence"/>
</dbReference>
<feature type="compositionally biased region" description="Basic and acidic residues" evidence="1">
    <location>
        <begin position="40"/>
        <end position="76"/>
    </location>
</feature>
<feature type="region of interest" description="Disordered" evidence="1">
    <location>
        <begin position="1"/>
        <end position="83"/>
    </location>
</feature>
<dbReference type="OrthoDB" id="4132874at2759"/>
<keyword evidence="3" id="KW-1185">Reference proteome</keyword>
<evidence type="ECO:0000313" key="2">
    <source>
        <dbReference type="EMBL" id="EXJ89034.1"/>
    </source>
</evidence>
<name>W9Z3F8_9EURO</name>
<dbReference type="AlphaFoldDB" id="W9Z3F8"/>
<feature type="compositionally biased region" description="Basic and acidic residues" evidence="1">
    <location>
        <begin position="1"/>
        <end position="12"/>
    </location>
</feature>
<reference evidence="2 3" key="1">
    <citation type="submission" date="2013-03" db="EMBL/GenBank/DDBJ databases">
        <title>The Genome Sequence of Capronia epimyces CBS 606.96.</title>
        <authorList>
            <consortium name="The Broad Institute Genomics Platform"/>
            <person name="Cuomo C."/>
            <person name="de Hoog S."/>
            <person name="Gorbushina A."/>
            <person name="Walker B."/>
            <person name="Young S.K."/>
            <person name="Zeng Q."/>
            <person name="Gargeya S."/>
            <person name="Fitzgerald M."/>
            <person name="Haas B."/>
            <person name="Abouelleil A."/>
            <person name="Allen A.W."/>
            <person name="Alvarado L."/>
            <person name="Arachchi H.M."/>
            <person name="Berlin A.M."/>
            <person name="Chapman S.B."/>
            <person name="Gainer-Dewar J."/>
            <person name="Goldberg J."/>
            <person name="Griggs A."/>
            <person name="Gujja S."/>
            <person name="Hansen M."/>
            <person name="Howarth C."/>
            <person name="Imamovic A."/>
            <person name="Ireland A."/>
            <person name="Larimer J."/>
            <person name="McCowan C."/>
            <person name="Murphy C."/>
            <person name="Pearson M."/>
            <person name="Poon T.W."/>
            <person name="Priest M."/>
            <person name="Roberts A."/>
            <person name="Saif S."/>
            <person name="Shea T."/>
            <person name="Sisk P."/>
            <person name="Sykes S."/>
            <person name="Wortman J."/>
            <person name="Nusbaum C."/>
            <person name="Birren B."/>
        </authorList>
    </citation>
    <scope>NUCLEOTIDE SEQUENCE [LARGE SCALE GENOMIC DNA]</scope>
    <source>
        <strain evidence="2 3">CBS 606.96</strain>
    </source>
</reference>
<dbReference type="GeneID" id="19166231"/>
<proteinExistence type="predicted"/>
<accession>W9Z3F8</accession>
<protein>
    <submittedName>
        <fullName evidence="2">Uncharacterized protein</fullName>
    </submittedName>
</protein>
<gene>
    <name evidence="2" type="ORF">A1O3_02098</name>
</gene>
<evidence type="ECO:0000313" key="3">
    <source>
        <dbReference type="Proteomes" id="UP000019478"/>
    </source>
</evidence>
<dbReference type="EMBL" id="AMGY01000002">
    <property type="protein sequence ID" value="EXJ89034.1"/>
    <property type="molecule type" value="Genomic_DNA"/>
</dbReference>
<feature type="non-terminal residue" evidence="2">
    <location>
        <position position="1"/>
    </location>
</feature>
<comment type="caution">
    <text evidence="2">The sequence shown here is derived from an EMBL/GenBank/DDBJ whole genome shotgun (WGS) entry which is preliminary data.</text>
</comment>
<evidence type="ECO:0000256" key="1">
    <source>
        <dbReference type="SAM" id="MobiDB-lite"/>
    </source>
</evidence>
<sequence length="83" mass="8625">GGRTAVDRDIGRRIPTSKASTAPSLPEISGGPTFSESVDEALKGSEGKARDKAWRVDGSVKVDAVKPEGEGEDLHPKAAAKQP</sequence>
<dbReference type="RefSeq" id="XP_007730431.1">
    <property type="nucleotide sequence ID" value="XM_007732241.1"/>
</dbReference>